<keyword evidence="2" id="KW-0378">Hydrolase</keyword>
<dbReference type="Gene3D" id="3.40.50.1820">
    <property type="entry name" value="alpha/beta hydrolase"/>
    <property type="match status" value="1"/>
</dbReference>
<proteinExistence type="inferred from homology"/>
<comment type="similarity">
    <text evidence="1">Belongs to the AB hydrolase superfamily.</text>
</comment>
<evidence type="ECO:0000313" key="3">
    <source>
        <dbReference type="EMBL" id="CAD8885977.1"/>
    </source>
</evidence>
<dbReference type="SUPFAM" id="SSF53474">
    <property type="entry name" value="alpha/beta-Hydrolases"/>
    <property type="match status" value="1"/>
</dbReference>
<gene>
    <name evidence="3" type="ORF">CHYS00102_LOCUS13175</name>
</gene>
<dbReference type="PANTHER" id="PTHR46118:SF4">
    <property type="entry name" value="PROTEIN ABHD11"/>
    <property type="match status" value="1"/>
</dbReference>
<dbReference type="InterPro" id="IPR029058">
    <property type="entry name" value="AB_hydrolase_fold"/>
</dbReference>
<reference evidence="3" key="1">
    <citation type="submission" date="2021-01" db="EMBL/GenBank/DDBJ databases">
        <authorList>
            <person name="Corre E."/>
            <person name="Pelletier E."/>
            <person name="Niang G."/>
            <person name="Scheremetjew M."/>
            <person name="Finn R."/>
            <person name="Kale V."/>
            <person name="Holt S."/>
            <person name="Cochrane G."/>
            <person name="Meng A."/>
            <person name="Brown T."/>
            <person name="Cohen L."/>
        </authorList>
    </citation>
    <scope>NUCLEOTIDE SEQUENCE</scope>
    <source>
        <strain evidence="3">308</strain>
    </source>
</reference>
<dbReference type="PANTHER" id="PTHR46118">
    <property type="entry name" value="PROTEIN ABHD11"/>
    <property type="match status" value="1"/>
</dbReference>
<dbReference type="AlphaFoldDB" id="A0A7S1BI14"/>
<evidence type="ECO:0000256" key="1">
    <source>
        <dbReference type="ARBA" id="ARBA00008645"/>
    </source>
</evidence>
<protein>
    <recommendedName>
        <fullName evidence="4">AB hydrolase-1 domain-containing protein</fullName>
    </recommendedName>
</protein>
<accession>A0A7S1BI14</accession>
<dbReference type="EMBL" id="HBFR01018135">
    <property type="protein sequence ID" value="CAD8885977.1"/>
    <property type="molecule type" value="Transcribed_RNA"/>
</dbReference>
<sequence>MDIAPVRYSESSDPSWANIRSIIDAMQSIDFSGSKRDADQLLRSHIDDLALRAFVLTNLEDLRESGGVRWKINIGAISRRLHEIADFDIFSLDDDCLSDDHPVYHGDTFYINGGVSRYVRHSHMPTIGQLFPNHMLTTVRGAGHWVHAEAPDDTIALLKTYLER</sequence>
<evidence type="ECO:0000256" key="2">
    <source>
        <dbReference type="ARBA" id="ARBA00022801"/>
    </source>
</evidence>
<evidence type="ECO:0008006" key="4">
    <source>
        <dbReference type="Google" id="ProtNLM"/>
    </source>
</evidence>
<organism evidence="3">
    <name type="scientific">Corethron hystrix</name>
    <dbReference type="NCBI Taxonomy" id="216773"/>
    <lineage>
        <taxon>Eukaryota</taxon>
        <taxon>Sar</taxon>
        <taxon>Stramenopiles</taxon>
        <taxon>Ochrophyta</taxon>
        <taxon>Bacillariophyta</taxon>
        <taxon>Coscinodiscophyceae</taxon>
        <taxon>Corethrophycidae</taxon>
        <taxon>Corethrales</taxon>
        <taxon>Corethraceae</taxon>
        <taxon>Corethron</taxon>
    </lineage>
</organism>
<dbReference type="GO" id="GO:0052689">
    <property type="term" value="F:carboxylic ester hydrolase activity"/>
    <property type="evidence" value="ECO:0007669"/>
    <property type="project" value="TreeGrafter"/>
</dbReference>
<name>A0A7S1BI14_9STRA</name>